<dbReference type="RefSeq" id="WP_331702957.1">
    <property type="nucleotide sequence ID" value="NZ_JAZHBO010000001.1"/>
</dbReference>
<dbReference type="EMBL" id="JAZHBO010000001">
    <property type="protein sequence ID" value="MEF2154800.1"/>
    <property type="molecule type" value="Genomic_DNA"/>
</dbReference>
<feature type="chain" id="PRO_5046866917" description="Curli production assembly/transport component CsgG" evidence="1">
    <location>
        <begin position="25"/>
        <end position="406"/>
    </location>
</feature>
<comment type="caution">
    <text evidence="2">The sequence shown here is derived from an EMBL/GenBank/DDBJ whole genome shotgun (WGS) entry which is preliminary data.</text>
</comment>
<accession>A0ABU7UWJ7</accession>
<keyword evidence="3" id="KW-1185">Reference proteome</keyword>
<feature type="signal peptide" evidence="1">
    <location>
        <begin position="1"/>
        <end position="24"/>
    </location>
</feature>
<dbReference type="Proteomes" id="UP001356170">
    <property type="component" value="Unassembled WGS sequence"/>
</dbReference>
<evidence type="ECO:0000256" key="1">
    <source>
        <dbReference type="SAM" id="SignalP"/>
    </source>
</evidence>
<name>A0ABU7UWJ7_9GAMM</name>
<evidence type="ECO:0008006" key="4">
    <source>
        <dbReference type="Google" id="ProtNLM"/>
    </source>
</evidence>
<evidence type="ECO:0000313" key="3">
    <source>
        <dbReference type="Proteomes" id="UP001356170"/>
    </source>
</evidence>
<organism evidence="2 3">
    <name type="scientific">Aquilutibacter rugosus</name>
    <dbReference type="NCBI Taxonomy" id="3115820"/>
    <lineage>
        <taxon>Bacteria</taxon>
        <taxon>Pseudomonadati</taxon>
        <taxon>Pseudomonadota</taxon>
        <taxon>Gammaproteobacteria</taxon>
        <taxon>Lysobacterales</taxon>
        <taxon>Lysobacteraceae</taxon>
        <taxon>Aquilutibacter</taxon>
    </lineage>
</organism>
<protein>
    <recommendedName>
        <fullName evidence="4">Curli production assembly/transport component CsgG</fullName>
    </recommendedName>
</protein>
<keyword evidence="1" id="KW-0732">Signal</keyword>
<proteinExistence type="predicted"/>
<reference evidence="2 3" key="1">
    <citation type="submission" date="2024-01" db="EMBL/GenBank/DDBJ databases">
        <title>Novel species of the genus Luteimonas isolated from rivers.</title>
        <authorList>
            <person name="Lu H."/>
        </authorList>
    </citation>
    <scope>NUCLEOTIDE SEQUENCE [LARGE SCALE GENOMIC DNA]</scope>
    <source>
        <strain evidence="2 3">FXH3W</strain>
    </source>
</reference>
<evidence type="ECO:0000313" key="2">
    <source>
        <dbReference type="EMBL" id="MEF2154800.1"/>
    </source>
</evidence>
<gene>
    <name evidence="2" type="ORF">V3390_00880</name>
</gene>
<sequence>MRRSLQLAAITLALCAVVSAPAHAGLFGSSGPATINVQAGTPQSALATAWKVAGSRATVAPGSRVVVSGYRVVIINEASGRGSSRPGLGNQNQSTAAVNAYYTLHGLDNDALSAMAEQALTQLESELRARGYQVLDRNQLRSAGDVSRLTDPGIGNVQLLTVQNGDSAGYMYTPRDMLIKLPMGGKGKDPNGKDIAGAIATGGQVTQVAAMTGKLGRFGGSLGRLGGLAGQASGLAKLASGITSTMDAAGDSQAQTALAKALNATLLDVTFTLTFAEIEGSGGGFLNKIAGSDTAKVSATFAPVFVPTDTRIEVRRPDSGNAILLNNPVEAQGPAIAGVRNVTTGGDIAANVTGAVVSGLIALGTGGGMHTSMTVRRAVDTAPQYPQVVGDAISVMNKSVVDQIAR</sequence>